<evidence type="ECO:0000313" key="6">
    <source>
        <dbReference type="EMBL" id="BDQ36442.1"/>
    </source>
</evidence>
<evidence type="ECO:0000256" key="1">
    <source>
        <dbReference type="ARBA" id="ARBA00005417"/>
    </source>
</evidence>
<proteinExistence type="inferred from homology"/>
<accession>A0ABN6S333</accession>
<dbReference type="PROSITE" id="PS00211">
    <property type="entry name" value="ABC_TRANSPORTER_1"/>
    <property type="match status" value="1"/>
</dbReference>
<sequence length="227" mass="24866">MNKEAIYRLVAVSKEFQGPPETVSVLRNVDLTIDRGESLAILGASGSGKTTLLHMLGTLDHVTAGQIFLNGVDLNTLGDRKRAELRNQDIGFVFQFHHLLPEFSTLENVAMPAFIAGKGRSEGIRLAREALDMVELTHRLEHKVTTLSGGERQRAAIARAILLRPKVLLADEPTGNLDAETGAMIGKLLVSLNNELGMTFVVVTHNPELAGMMHRRVELRSGELYAH</sequence>
<evidence type="ECO:0000256" key="4">
    <source>
        <dbReference type="ARBA" id="ARBA00022840"/>
    </source>
</evidence>
<gene>
    <name evidence="6" type="primary">lolD</name>
    <name evidence="6" type="ORF">SYK_08020</name>
</gene>
<comment type="similarity">
    <text evidence="1">Belongs to the ABC transporter superfamily.</text>
</comment>
<feature type="domain" description="ABC transporter" evidence="5">
    <location>
        <begin position="7"/>
        <end position="227"/>
    </location>
</feature>
<dbReference type="InterPro" id="IPR015854">
    <property type="entry name" value="ABC_transpr_LolD-like"/>
</dbReference>
<keyword evidence="4 6" id="KW-0067">ATP-binding</keyword>
<dbReference type="InterPro" id="IPR017871">
    <property type="entry name" value="ABC_transporter-like_CS"/>
</dbReference>
<dbReference type="Proteomes" id="UP001317742">
    <property type="component" value="Chromosome"/>
</dbReference>
<organism evidence="6 7">
    <name type="scientific">Pseudodesulfovibrio nedwellii</name>
    <dbReference type="NCBI Taxonomy" id="2973072"/>
    <lineage>
        <taxon>Bacteria</taxon>
        <taxon>Pseudomonadati</taxon>
        <taxon>Thermodesulfobacteriota</taxon>
        <taxon>Desulfovibrionia</taxon>
        <taxon>Desulfovibrionales</taxon>
        <taxon>Desulfovibrionaceae</taxon>
    </lineage>
</organism>
<dbReference type="Pfam" id="PF00005">
    <property type="entry name" value="ABC_tran"/>
    <property type="match status" value="1"/>
</dbReference>
<dbReference type="RefSeq" id="WP_281762342.1">
    <property type="nucleotide sequence ID" value="NZ_AP026709.1"/>
</dbReference>
<name>A0ABN6S333_9BACT</name>
<evidence type="ECO:0000256" key="2">
    <source>
        <dbReference type="ARBA" id="ARBA00022448"/>
    </source>
</evidence>
<dbReference type="Gene3D" id="3.40.50.300">
    <property type="entry name" value="P-loop containing nucleotide triphosphate hydrolases"/>
    <property type="match status" value="1"/>
</dbReference>
<dbReference type="InterPro" id="IPR003593">
    <property type="entry name" value="AAA+_ATPase"/>
</dbReference>
<evidence type="ECO:0000256" key="3">
    <source>
        <dbReference type="ARBA" id="ARBA00022741"/>
    </source>
</evidence>
<dbReference type="CDD" id="cd03255">
    <property type="entry name" value="ABC_MJ0796_LolCDE_FtsE"/>
    <property type="match status" value="1"/>
</dbReference>
<dbReference type="InterPro" id="IPR027417">
    <property type="entry name" value="P-loop_NTPase"/>
</dbReference>
<dbReference type="PANTHER" id="PTHR24220">
    <property type="entry name" value="IMPORT ATP-BINDING PROTEIN"/>
    <property type="match status" value="1"/>
</dbReference>
<protein>
    <submittedName>
        <fullName evidence="6">Lipoprotein-releasing system ATP-binding protein LolD</fullName>
    </submittedName>
</protein>
<dbReference type="InterPro" id="IPR017911">
    <property type="entry name" value="MacB-like_ATP-bd"/>
</dbReference>
<reference evidence="6 7" key="1">
    <citation type="submission" date="2022-08" db="EMBL/GenBank/DDBJ databases">
        <title>Genome Sequence of the sulphate-reducing bacterium, Pseudodesulfovibrio sp. SYK.</title>
        <authorList>
            <person name="Kondo R."/>
            <person name="Kataoka T."/>
        </authorList>
    </citation>
    <scope>NUCLEOTIDE SEQUENCE [LARGE SCALE GENOMIC DNA]</scope>
    <source>
        <strain evidence="6 7">SYK</strain>
    </source>
</reference>
<keyword evidence="3" id="KW-0547">Nucleotide-binding</keyword>
<evidence type="ECO:0000313" key="7">
    <source>
        <dbReference type="Proteomes" id="UP001317742"/>
    </source>
</evidence>
<dbReference type="SUPFAM" id="SSF52540">
    <property type="entry name" value="P-loop containing nucleoside triphosphate hydrolases"/>
    <property type="match status" value="1"/>
</dbReference>
<dbReference type="SMART" id="SM00382">
    <property type="entry name" value="AAA"/>
    <property type="match status" value="1"/>
</dbReference>
<keyword evidence="7" id="KW-1185">Reference proteome</keyword>
<dbReference type="InterPro" id="IPR003439">
    <property type="entry name" value="ABC_transporter-like_ATP-bd"/>
</dbReference>
<dbReference type="GO" id="GO:0005524">
    <property type="term" value="F:ATP binding"/>
    <property type="evidence" value="ECO:0007669"/>
    <property type="project" value="UniProtKB-KW"/>
</dbReference>
<evidence type="ECO:0000259" key="5">
    <source>
        <dbReference type="PROSITE" id="PS50893"/>
    </source>
</evidence>
<dbReference type="EMBL" id="AP026709">
    <property type="protein sequence ID" value="BDQ36442.1"/>
    <property type="molecule type" value="Genomic_DNA"/>
</dbReference>
<keyword evidence="2" id="KW-0813">Transport</keyword>
<dbReference type="PROSITE" id="PS50893">
    <property type="entry name" value="ABC_TRANSPORTER_2"/>
    <property type="match status" value="1"/>
</dbReference>
<keyword evidence="6" id="KW-0449">Lipoprotein</keyword>
<dbReference type="PANTHER" id="PTHR24220:SF689">
    <property type="entry name" value="LIPOPROTEIN-RELEASING SYSTEM ATP-BINDING PROTEIN LOLD"/>
    <property type="match status" value="1"/>
</dbReference>